<dbReference type="InterPro" id="IPR017520">
    <property type="entry name" value="CHP03086"/>
</dbReference>
<gene>
    <name evidence="2" type="ORF">SAMN05660874_01832</name>
</gene>
<proteinExistence type="predicted"/>
<organism evidence="2 3">
    <name type="scientific">Saccharopolyspora flava</name>
    <dbReference type="NCBI Taxonomy" id="95161"/>
    <lineage>
        <taxon>Bacteria</taxon>
        <taxon>Bacillati</taxon>
        <taxon>Actinomycetota</taxon>
        <taxon>Actinomycetes</taxon>
        <taxon>Pseudonocardiales</taxon>
        <taxon>Pseudonocardiaceae</taxon>
        <taxon>Saccharopolyspora</taxon>
    </lineage>
</organism>
<dbReference type="EMBL" id="FOZX01000002">
    <property type="protein sequence ID" value="SFS55617.1"/>
    <property type="molecule type" value="Genomic_DNA"/>
</dbReference>
<evidence type="ECO:0000259" key="1">
    <source>
        <dbReference type="Pfam" id="PF11716"/>
    </source>
</evidence>
<dbReference type="NCBIfam" id="TIGR03083">
    <property type="entry name" value="maleylpyruvate isomerase family mycothiol-dependent enzyme"/>
    <property type="match status" value="1"/>
</dbReference>
<accession>A0A1I6QSV8</accession>
<dbReference type="NCBIfam" id="TIGR03086">
    <property type="entry name" value="TIGR03086 family metal-binding protein"/>
    <property type="match status" value="1"/>
</dbReference>
<dbReference type="Gene3D" id="1.20.120.450">
    <property type="entry name" value="dinb family like domain"/>
    <property type="match status" value="1"/>
</dbReference>
<dbReference type="OrthoDB" id="5185819at2"/>
<dbReference type="GO" id="GO:0046872">
    <property type="term" value="F:metal ion binding"/>
    <property type="evidence" value="ECO:0007669"/>
    <property type="project" value="InterPro"/>
</dbReference>
<dbReference type="AlphaFoldDB" id="A0A1I6QSV8"/>
<dbReference type="InterPro" id="IPR017517">
    <property type="entry name" value="Maleyloyr_isom"/>
</dbReference>
<dbReference type="STRING" id="95161.SAMN05660874_01832"/>
<protein>
    <submittedName>
        <fullName evidence="2">TIGR03086 family protein</fullName>
    </submittedName>
</protein>
<dbReference type="Proteomes" id="UP000198852">
    <property type="component" value="Unassembled WGS sequence"/>
</dbReference>
<sequence length="190" mass="20399">MSGAQHLVQAVATLKQVVAGISPSQLSAPTPCAEFDVRGLINHLLFWGPSFEAAARGELVPAPAEVVDRTTGDWAKVLLSQLDRIAHAWSAPDAWTGETHMGGPTRYPSDLVGGLITVEYTVHAWDLTRAADTEATWSTDTLGHTLAEVTRTAAKGREMGAYGPEVPIPDDSPLLDKIVAKTGRNPRWRP</sequence>
<evidence type="ECO:0000313" key="3">
    <source>
        <dbReference type="Proteomes" id="UP000198852"/>
    </source>
</evidence>
<reference evidence="3" key="1">
    <citation type="submission" date="2016-10" db="EMBL/GenBank/DDBJ databases">
        <authorList>
            <person name="Varghese N."/>
            <person name="Submissions S."/>
        </authorList>
    </citation>
    <scope>NUCLEOTIDE SEQUENCE [LARGE SCALE GENOMIC DNA]</scope>
    <source>
        <strain evidence="3">DSM 44771</strain>
    </source>
</reference>
<dbReference type="RefSeq" id="WP_093415296.1">
    <property type="nucleotide sequence ID" value="NZ_FOZX01000002.1"/>
</dbReference>
<evidence type="ECO:0000313" key="2">
    <source>
        <dbReference type="EMBL" id="SFS55617.1"/>
    </source>
</evidence>
<dbReference type="InterPro" id="IPR034660">
    <property type="entry name" value="DinB/YfiT-like"/>
</dbReference>
<feature type="domain" description="Mycothiol-dependent maleylpyruvate isomerase metal-binding" evidence="1">
    <location>
        <begin position="9"/>
        <end position="127"/>
    </location>
</feature>
<dbReference type="Pfam" id="PF11716">
    <property type="entry name" value="MDMPI_N"/>
    <property type="match status" value="1"/>
</dbReference>
<dbReference type="SUPFAM" id="SSF109854">
    <property type="entry name" value="DinB/YfiT-like putative metalloenzymes"/>
    <property type="match status" value="1"/>
</dbReference>
<dbReference type="InterPro" id="IPR024344">
    <property type="entry name" value="MDMPI_metal-binding"/>
</dbReference>
<keyword evidence="3" id="KW-1185">Reference proteome</keyword>
<name>A0A1I6QSV8_9PSEU</name>